<dbReference type="EMBL" id="MAYW01000233">
    <property type="protein sequence ID" value="ODS30393.1"/>
    <property type="molecule type" value="Genomic_DNA"/>
</dbReference>
<evidence type="ECO:0000313" key="4">
    <source>
        <dbReference type="Proteomes" id="UP000094056"/>
    </source>
</evidence>
<dbReference type="GO" id="GO:0016757">
    <property type="term" value="F:glycosyltransferase activity"/>
    <property type="evidence" value="ECO:0007669"/>
    <property type="project" value="UniProtKB-ARBA"/>
</dbReference>
<dbReference type="SUPFAM" id="SSF53756">
    <property type="entry name" value="UDP-Glycosyltransferase/glycogen phosphorylase"/>
    <property type="match status" value="1"/>
</dbReference>
<evidence type="ECO:0000256" key="1">
    <source>
        <dbReference type="SAM" id="Phobius"/>
    </source>
</evidence>
<evidence type="ECO:0000313" key="3">
    <source>
        <dbReference type="EMBL" id="ODS30393.1"/>
    </source>
</evidence>
<protein>
    <submittedName>
        <fullName evidence="3">Putative glycosyl transferase</fullName>
    </submittedName>
</protein>
<feature type="non-terminal residue" evidence="3">
    <location>
        <position position="226"/>
    </location>
</feature>
<dbReference type="AlphaFoldDB" id="A0A1E3X3Z1"/>
<dbReference type="InterPro" id="IPR028098">
    <property type="entry name" value="Glyco_trans_4-like_N"/>
</dbReference>
<organism evidence="3 4">
    <name type="scientific">Candidatus Scalindua rubra</name>
    <dbReference type="NCBI Taxonomy" id="1872076"/>
    <lineage>
        <taxon>Bacteria</taxon>
        <taxon>Pseudomonadati</taxon>
        <taxon>Planctomycetota</taxon>
        <taxon>Candidatus Brocadiia</taxon>
        <taxon>Candidatus Brocadiales</taxon>
        <taxon>Candidatus Scalinduaceae</taxon>
        <taxon>Candidatus Scalindua</taxon>
    </lineage>
</organism>
<gene>
    <name evidence="3" type="ORF">SCARUB_04502</name>
</gene>
<feature type="transmembrane region" description="Helical" evidence="1">
    <location>
        <begin position="119"/>
        <end position="140"/>
    </location>
</feature>
<comment type="caution">
    <text evidence="3">The sequence shown here is derived from an EMBL/GenBank/DDBJ whole genome shotgun (WGS) entry which is preliminary data.</text>
</comment>
<dbReference type="Proteomes" id="UP000094056">
    <property type="component" value="Unassembled WGS sequence"/>
</dbReference>
<reference evidence="3 4" key="1">
    <citation type="submission" date="2016-07" db="EMBL/GenBank/DDBJ databases">
        <title>Draft genome of Scalindua rubra, obtained from a brine-seawater interface in the Red Sea, sheds light on salt adaptation in anammox bacteria.</title>
        <authorList>
            <person name="Speth D.R."/>
            <person name="Lagkouvardos I."/>
            <person name="Wang Y."/>
            <person name="Qian P.-Y."/>
            <person name="Dutilh B.E."/>
            <person name="Jetten M.S."/>
        </authorList>
    </citation>
    <scope>NUCLEOTIDE SEQUENCE [LARGE SCALE GENOMIC DNA]</scope>
    <source>
        <strain evidence="3">BSI-1</strain>
    </source>
</reference>
<keyword evidence="1" id="KW-0472">Membrane</keyword>
<accession>A0A1E3X3Z1</accession>
<feature type="transmembrane region" description="Helical" evidence="1">
    <location>
        <begin position="96"/>
        <end position="113"/>
    </location>
</feature>
<sequence>MDRSAEEKQQNLSILLLTHFYPPEMGAAAARCHGLARWLVRLGHQVTTLTGFPNYPSGNIPSEYRRKFRVSENRDGVKVVRTWVFATSHRSSIRRLLNYLSFLVSAIITGISLRSSFDVILVSSPPLFIGVAGSVLASAFRVPLVLDLRDLWPDVAIEAGAFTEKSFPVKWSRFLADFIYRRAAHLTPVTESKLERLKANGVEKERMTVVTNSVDFDKLNLSKEFE</sequence>
<evidence type="ECO:0000259" key="2">
    <source>
        <dbReference type="Pfam" id="PF13579"/>
    </source>
</evidence>
<dbReference type="Gene3D" id="3.40.50.2000">
    <property type="entry name" value="Glycogen Phosphorylase B"/>
    <property type="match status" value="1"/>
</dbReference>
<proteinExistence type="predicted"/>
<name>A0A1E3X3Z1_9BACT</name>
<dbReference type="Pfam" id="PF13579">
    <property type="entry name" value="Glyco_trans_4_4"/>
    <property type="match status" value="1"/>
</dbReference>
<keyword evidence="1" id="KW-0812">Transmembrane</keyword>
<feature type="domain" description="Glycosyltransferase subfamily 4-like N-terminal" evidence="2">
    <location>
        <begin position="26"/>
        <end position="212"/>
    </location>
</feature>
<keyword evidence="1" id="KW-1133">Transmembrane helix</keyword>
<keyword evidence="3" id="KW-0808">Transferase</keyword>
<dbReference type="CDD" id="cd03794">
    <property type="entry name" value="GT4_WbuB-like"/>
    <property type="match status" value="1"/>
</dbReference>